<dbReference type="Pfam" id="PF04117">
    <property type="entry name" value="Mpv17_PMP22"/>
    <property type="match status" value="1"/>
</dbReference>
<comment type="caution">
    <text evidence="7">The sequence shown here is derived from an EMBL/GenBank/DDBJ whole genome shotgun (WGS) entry which is preliminary data.</text>
</comment>
<keyword evidence="8" id="KW-1185">Reference proteome</keyword>
<dbReference type="GO" id="GO:0016020">
    <property type="term" value="C:membrane"/>
    <property type="evidence" value="ECO:0007669"/>
    <property type="project" value="UniProtKB-SubCell"/>
</dbReference>
<keyword evidence="3 6" id="KW-0812">Transmembrane</keyword>
<evidence type="ECO:0000313" key="7">
    <source>
        <dbReference type="EMBL" id="KAH0817590.1"/>
    </source>
</evidence>
<dbReference type="GO" id="GO:0061668">
    <property type="term" value="P:mitochondrial ribosome assembly"/>
    <property type="evidence" value="ECO:0007669"/>
    <property type="project" value="TreeGrafter"/>
</dbReference>
<feature type="transmembrane region" description="Helical" evidence="6">
    <location>
        <begin position="162"/>
        <end position="179"/>
    </location>
</feature>
<dbReference type="AlphaFoldDB" id="A0A8J6HMZ8"/>
<comment type="subcellular location">
    <subcellularLocation>
        <location evidence="1">Membrane</location>
        <topology evidence="1">Multi-pass membrane protein</topology>
    </subcellularLocation>
</comment>
<dbReference type="PANTHER" id="PTHR11266">
    <property type="entry name" value="PEROXISOMAL MEMBRANE PROTEIN 2, PXMP2 MPV17"/>
    <property type="match status" value="1"/>
</dbReference>
<sequence>MVKSRDKIRHTIKAAFGKYLLWTNTASCGVLMFLGDLIDQEIHYRKKVDKTWRYDYMRLGRMFIVGLAVGPAHHYYYNFINVVWPRRNMPSIGKKILADQLIASPICIVLFFYTLGLLEGKKFSDATEELKHKFVSVYTVDWMVWPPTQFINFYLVPVRYQVLYINTVTMFYDVFLSFIKHEYDYKMSTSEVLLKEL</sequence>
<organism evidence="7 8">
    <name type="scientific">Tenebrio molitor</name>
    <name type="common">Yellow mealworm beetle</name>
    <dbReference type="NCBI Taxonomy" id="7067"/>
    <lineage>
        <taxon>Eukaryota</taxon>
        <taxon>Metazoa</taxon>
        <taxon>Ecdysozoa</taxon>
        <taxon>Arthropoda</taxon>
        <taxon>Hexapoda</taxon>
        <taxon>Insecta</taxon>
        <taxon>Pterygota</taxon>
        <taxon>Neoptera</taxon>
        <taxon>Endopterygota</taxon>
        <taxon>Coleoptera</taxon>
        <taxon>Polyphaga</taxon>
        <taxon>Cucujiformia</taxon>
        <taxon>Tenebrionidae</taxon>
        <taxon>Tenebrio</taxon>
    </lineage>
</organism>
<feature type="transmembrane region" description="Helical" evidence="6">
    <location>
        <begin position="59"/>
        <end position="76"/>
    </location>
</feature>
<evidence type="ECO:0000256" key="5">
    <source>
        <dbReference type="ARBA" id="ARBA00023136"/>
    </source>
</evidence>
<evidence type="ECO:0000313" key="8">
    <source>
        <dbReference type="Proteomes" id="UP000719412"/>
    </source>
</evidence>
<evidence type="ECO:0000256" key="2">
    <source>
        <dbReference type="ARBA" id="ARBA00006824"/>
    </source>
</evidence>
<evidence type="ECO:0000256" key="6">
    <source>
        <dbReference type="RuleBase" id="RU363053"/>
    </source>
</evidence>
<accession>A0A8J6HMZ8</accession>
<keyword evidence="4 6" id="KW-1133">Transmembrane helix</keyword>
<feature type="transmembrane region" description="Helical" evidence="6">
    <location>
        <begin position="96"/>
        <end position="115"/>
    </location>
</feature>
<gene>
    <name evidence="7" type="ORF">GEV33_005201</name>
</gene>
<reference evidence="7" key="2">
    <citation type="submission" date="2021-08" db="EMBL/GenBank/DDBJ databases">
        <authorList>
            <person name="Eriksson T."/>
        </authorList>
    </citation>
    <scope>NUCLEOTIDE SEQUENCE</scope>
    <source>
        <strain evidence="7">Stoneville</strain>
        <tissue evidence="7">Whole head</tissue>
    </source>
</reference>
<protein>
    <recommendedName>
        <fullName evidence="9">Mpv17-like protein 2</fullName>
    </recommendedName>
</protein>
<evidence type="ECO:0000256" key="4">
    <source>
        <dbReference type="ARBA" id="ARBA00022989"/>
    </source>
</evidence>
<dbReference type="EMBL" id="JABDTM020019193">
    <property type="protein sequence ID" value="KAH0817590.1"/>
    <property type="molecule type" value="Genomic_DNA"/>
</dbReference>
<dbReference type="Proteomes" id="UP000719412">
    <property type="component" value="Unassembled WGS sequence"/>
</dbReference>
<dbReference type="InterPro" id="IPR007248">
    <property type="entry name" value="Mpv17_PMP22"/>
</dbReference>
<comment type="similarity">
    <text evidence="2 6">Belongs to the peroxisomal membrane protein PXMP2/4 family.</text>
</comment>
<name>A0A8J6HMZ8_TENMO</name>
<evidence type="ECO:0008006" key="9">
    <source>
        <dbReference type="Google" id="ProtNLM"/>
    </source>
</evidence>
<evidence type="ECO:0000256" key="1">
    <source>
        <dbReference type="ARBA" id="ARBA00004141"/>
    </source>
</evidence>
<dbReference type="PANTHER" id="PTHR11266:SF81">
    <property type="entry name" value="GH12661P-RELATED"/>
    <property type="match status" value="1"/>
</dbReference>
<reference evidence="7" key="1">
    <citation type="journal article" date="2020" name="J Insects Food Feed">
        <title>The yellow mealworm (Tenebrio molitor) genome: a resource for the emerging insects as food and feed industry.</title>
        <authorList>
            <person name="Eriksson T."/>
            <person name="Andere A."/>
            <person name="Kelstrup H."/>
            <person name="Emery V."/>
            <person name="Picard C."/>
        </authorList>
    </citation>
    <scope>NUCLEOTIDE SEQUENCE</scope>
    <source>
        <strain evidence="7">Stoneville</strain>
        <tissue evidence="7">Whole head</tissue>
    </source>
</reference>
<proteinExistence type="inferred from homology"/>
<keyword evidence="5 6" id="KW-0472">Membrane</keyword>
<feature type="transmembrane region" description="Helical" evidence="6">
    <location>
        <begin position="20"/>
        <end position="38"/>
    </location>
</feature>
<evidence type="ECO:0000256" key="3">
    <source>
        <dbReference type="ARBA" id="ARBA00022692"/>
    </source>
</evidence>
<dbReference type="GO" id="GO:0005739">
    <property type="term" value="C:mitochondrion"/>
    <property type="evidence" value="ECO:0007669"/>
    <property type="project" value="TreeGrafter"/>
</dbReference>